<dbReference type="AlphaFoldDB" id="M2B560"/>
<proteinExistence type="predicted"/>
<evidence type="ECO:0000313" key="3">
    <source>
        <dbReference type="Proteomes" id="UP000011529"/>
    </source>
</evidence>
<gene>
    <name evidence="2" type="ORF">RE6C_02377</name>
</gene>
<protein>
    <submittedName>
        <fullName evidence="2">Protein containing Prepilin-type cleavage/methylation</fullName>
    </submittedName>
</protein>
<keyword evidence="3" id="KW-1185">Reference proteome</keyword>
<dbReference type="Proteomes" id="UP000011529">
    <property type="component" value="Unassembled WGS sequence"/>
</dbReference>
<keyword evidence="1" id="KW-0472">Membrane</keyword>
<dbReference type="Gene3D" id="3.30.700.10">
    <property type="entry name" value="Glycoprotein, Type 4 Pilin"/>
    <property type="match status" value="1"/>
</dbReference>
<sequence length="421" mass="45617">MILNEQSSKQSNAGFTLVEIMVVMVVIGIMGSMVLAAVQGVTASARASRTRTIIGLIDSVIQEKYDSYKYRSLPVEVPNFASAVGGTNAGGDTMLSFEVLGTEAARVRLNMIRDLQRMEMPDRYSDFVTAPASVYGAASPVLIKDTSEQIVGTRTDKSLRRSFPVSWFAGSKPSLAQAYWTRYSAATPTLEYQSAECLYLILATSYSAGTPAIDAIPTSNIGDVDGDGMFEILDGWGNPIGFIRWPIGFDDPDGALDLDIADEFDLFRSDFYYSVTLAPAPSSSAVLPAVNVNDGIYGAPWAMRPLVISAGEDSEFGIAFNPVNASGTALEAYDYTSSTWAWPKNVDNMGTEFAGRGSSNYIWVDPYMRRFIAANDPGVFNRTSATYATDTERRLPGEELTGQANDVLADNITNFSLQVTQ</sequence>
<name>M2B560_9BACT</name>
<dbReference type="EMBL" id="ANMO01000114">
    <property type="protein sequence ID" value="EMB16888.1"/>
    <property type="molecule type" value="Genomic_DNA"/>
</dbReference>
<evidence type="ECO:0000256" key="1">
    <source>
        <dbReference type="SAM" id="Phobius"/>
    </source>
</evidence>
<dbReference type="PROSITE" id="PS00409">
    <property type="entry name" value="PROKAR_NTER_METHYL"/>
    <property type="match status" value="1"/>
</dbReference>
<dbReference type="PATRIC" id="fig|1263867.3.peg.2538"/>
<dbReference type="RefSeq" id="WP_008656670.1">
    <property type="nucleotide sequence ID" value="NZ_ANMO01000114.1"/>
</dbReference>
<dbReference type="SUPFAM" id="SSF54523">
    <property type="entry name" value="Pili subunits"/>
    <property type="match status" value="1"/>
</dbReference>
<organism evidence="2 3">
    <name type="scientific">Rhodopirellula europaea 6C</name>
    <dbReference type="NCBI Taxonomy" id="1263867"/>
    <lineage>
        <taxon>Bacteria</taxon>
        <taxon>Pseudomonadati</taxon>
        <taxon>Planctomycetota</taxon>
        <taxon>Planctomycetia</taxon>
        <taxon>Pirellulales</taxon>
        <taxon>Pirellulaceae</taxon>
        <taxon>Rhodopirellula</taxon>
    </lineage>
</organism>
<accession>M2B560</accession>
<keyword evidence="1" id="KW-0812">Transmembrane</keyword>
<comment type="caution">
    <text evidence="2">The sequence shown here is derived from an EMBL/GenBank/DDBJ whole genome shotgun (WGS) entry which is preliminary data.</text>
</comment>
<dbReference type="InterPro" id="IPR045584">
    <property type="entry name" value="Pilin-like"/>
</dbReference>
<dbReference type="Pfam" id="PF07963">
    <property type="entry name" value="N_methyl"/>
    <property type="match status" value="1"/>
</dbReference>
<reference evidence="2" key="2">
    <citation type="journal article" date="2013" name="Mar. Genomics">
        <title>Expression of sulfatases in Rhodopirellula baltica and the diversity of sulfatases in the genus Rhodopirellula.</title>
        <authorList>
            <person name="Wegner C.E."/>
            <person name="Richter-Heitmann T."/>
            <person name="Klindworth A."/>
            <person name="Klockow C."/>
            <person name="Richter M."/>
            <person name="Achstetter T."/>
            <person name="Glockner F.O."/>
            <person name="Harder J."/>
        </authorList>
    </citation>
    <scope>NUCLEOTIDE SEQUENCE [LARGE SCALE GENOMIC DNA]</scope>
    <source>
        <strain evidence="2">6C</strain>
    </source>
</reference>
<reference evidence="2" key="1">
    <citation type="submission" date="2012-11" db="EMBL/GenBank/DDBJ databases">
        <title>Permanent draft genomes of Rhodopirellula europaea strain SH398 and 6C.</title>
        <authorList>
            <person name="Richter M."/>
            <person name="Richter-Heitmann T."/>
            <person name="Frank C."/>
            <person name="Harder J."/>
            <person name="Glockner F.O."/>
        </authorList>
    </citation>
    <scope>NUCLEOTIDE SEQUENCE</scope>
    <source>
        <strain evidence="2">6C</strain>
    </source>
</reference>
<keyword evidence="1" id="KW-1133">Transmembrane helix</keyword>
<evidence type="ECO:0000313" key="2">
    <source>
        <dbReference type="EMBL" id="EMB16888.1"/>
    </source>
</evidence>
<dbReference type="NCBIfam" id="TIGR02532">
    <property type="entry name" value="IV_pilin_GFxxxE"/>
    <property type="match status" value="1"/>
</dbReference>
<dbReference type="InterPro" id="IPR012902">
    <property type="entry name" value="N_methyl_site"/>
</dbReference>
<feature type="transmembrane region" description="Helical" evidence="1">
    <location>
        <begin position="20"/>
        <end position="41"/>
    </location>
</feature>